<feature type="domain" description="Prepilin peptidase A24 N-terminal" evidence="9">
    <location>
        <begin position="12"/>
        <end position="95"/>
    </location>
</feature>
<dbReference type="GO" id="GO:0004190">
    <property type="term" value="F:aspartic-type endopeptidase activity"/>
    <property type="evidence" value="ECO:0007669"/>
    <property type="project" value="InterPro"/>
</dbReference>
<sequence>MSHTVSTVMAFILGTILGSFLNVVIYRLPRNLSIVRPGSRCPHCQTPIRPQDNIPLVSFLVLRGRCRVCRAPIGWRYPLVEAVSGGLLAGVWLRFAPGGAWIPLVAAALFSFMLVAVFFIDLDHQIVPNAITYPGIVAGLLLAIPQGRLVPSVVVAASAGALFLLIAVVSHGGMGGGDIKMAAMMGAFLSWPATAVALLLAFMIGATAGVLLIAVKRRSRKDPIPFGPSLAAGGVIAVFAGDAILRWYLGR</sequence>
<dbReference type="Pfam" id="PF06750">
    <property type="entry name" value="A24_N_bact"/>
    <property type="match status" value="1"/>
</dbReference>
<reference evidence="10 11" key="1">
    <citation type="journal article" date="2019" name="Nat. Microbiol.">
        <title>Mediterranean grassland soil C-N compound turnover is dependent on rainfall and depth, and is mediated by genomically divergent microorganisms.</title>
        <authorList>
            <person name="Diamond S."/>
            <person name="Andeer P.F."/>
            <person name="Li Z."/>
            <person name="Crits-Christoph A."/>
            <person name="Burstein D."/>
            <person name="Anantharaman K."/>
            <person name="Lane K.R."/>
            <person name="Thomas B.C."/>
            <person name="Pan C."/>
            <person name="Northen T.R."/>
            <person name="Banfield J.F."/>
        </authorList>
    </citation>
    <scope>NUCLEOTIDE SEQUENCE [LARGE SCALE GENOMIC DNA]</scope>
    <source>
        <strain evidence="10">NP_8</strain>
    </source>
</reference>
<evidence type="ECO:0000313" key="11">
    <source>
        <dbReference type="Proteomes" id="UP000318834"/>
    </source>
</evidence>
<comment type="caution">
    <text evidence="10">The sequence shown here is derived from an EMBL/GenBank/DDBJ whole genome shotgun (WGS) entry which is preliminary data.</text>
</comment>
<evidence type="ECO:0000313" key="10">
    <source>
        <dbReference type="EMBL" id="TMI74930.1"/>
    </source>
</evidence>
<keyword evidence="6 7" id="KW-0472">Membrane</keyword>
<organism evidence="10 11">
    <name type="scientific">Candidatus Segetimicrobium genomatis</name>
    <dbReference type="NCBI Taxonomy" id="2569760"/>
    <lineage>
        <taxon>Bacteria</taxon>
        <taxon>Bacillati</taxon>
        <taxon>Candidatus Sysuimicrobiota</taxon>
        <taxon>Candidatus Sysuimicrobiia</taxon>
        <taxon>Candidatus Sysuimicrobiales</taxon>
        <taxon>Candidatus Segetimicrobiaceae</taxon>
        <taxon>Candidatus Segetimicrobium</taxon>
    </lineage>
</organism>
<feature type="transmembrane region" description="Helical" evidence="7">
    <location>
        <begin position="6"/>
        <end position="26"/>
    </location>
</feature>
<evidence type="ECO:0000259" key="9">
    <source>
        <dbReference type="Pfam" id="PF06750"/>
    </source>
</evidence>
<dbReference type="PANTHER" id="PTHR30487">
    <property type="entry name" value="TYPE 4 PREPILIN-LIKE PROTEINS LEADER PEPTIDE-PROCESSING ENZYME"/>
    <property type="match status" value="1"/>
</dbReference>
<feature type="transmembrane region" description="Helical" evidence="7">
    <location>
        <begin position="189"/>
        <end position="214"/>
    </location>
</feature>
<feature type="transmembrane region" description="Helical" evidence="7">
    <location>
        <begin position="100"/>
        <end position="120"/>
    </location>
</feature>
<dbReference type="PANTHER" id="PTHR30487:SF0">
    <property type="entry name" value="PREPILIN LEADER PEPTIDASE_N-METHYLTRANSFERASE-RELATED"/>
    <property type="match status" value="1"/>
</dbReference>
<feature type="domain" description="Prepilin type IV endopeptidase peptidase" evidence="8">
    <location>
        <begin position="109"/>
        <end position="209"/>
    </location>
</feature>
<comment type="similarity">
    <text evidence="2">Belongs to the peptidase A24 family.</text>
</comment>
<dbReference type="GO" id="GO:0006465">
    <property type="term" value="P:signal peptide processing"/>
    <property type="evidence" value="ECO:0007669"/>
    <property type="project" value="TreeGrafter"/>
</dbReference>
<feature type="transmembrane region" description="Helical" evidence="7">
    <location>
        <begin position="126"/>
        <end position="144"/>
    </location>
</feature>
<comment type="subcellular location">
    <subcellularLocation>
        <location evidence="1">Cell membrane</location>
        <topology evidence="1">Multi-pass membrane protein</topology>
    </subcellularLocation>
</comment>
<gene>
    <name evidence="10" type="ORF">E6H05_07290</name>
</gene>
<keyword evidence="3" id="KW-1003">Cell membrane</keyword>
<dbReference type="AlphaFoldDB" id="A0A537IUH1"/>
<evidence type="ECO:0000256" key="2">
    <source>
        <dbReference type="ARBA" id="ARBA00005801"/>
    </source>
</evidence>
<proteinExistence type="inferred from homology"/>
<keyword evidence="4 7" id="KW-0812">Transmembrane</keyword>
<name>A0A537IUH1_9BACT</name>
<evidence type="ECO:0000256" key="7">
    <source>
        <dbReference type="SAM" id="Phobius"/>
    </source>
</evidence>
<evidence type="ECO:0000256" key="3">
    <source>
        <dbReference type="ARBA" id="ARBA00022475"/>
    </source>
</evidence>
<dbReference type="Gene3D" id="1.20.120.1220">
    <property type="match status" value="1"/>
</dbReference>
<dbReference type="EMBL" id="VBAP01000050">
    <property type="protein sequence ID" value="TMI74930.1"/>
    <property type="molecule type" value="Genomic_DNA"/>
</dbReference>
<feature type="transmembrane region" description="Helical" evidence="7">
    <location>
        <begin position="149"/>
        <end position="169"/>
    </location>
</feature>
<dbReference type="Proteomes" id="UP000318834">
    <property type="component" value="Unassembled WGS sequence"/>
</dbReference>
<protein>
    <submittedName>
        <fullName evidence="10">Prepilin peptidase</fullName>
    </submittedName>
</protein>
<feature type="transmembrane region" description="Helical" evidence="7">
    <location>
        <begin position="226"/>
        <end position="249"/>
    </location>
</feature>
<evidence type="ECO:0000259" key="8">
    <source>
        <dbReference type="Pfam" id="PF01478"/>
    </source>
</evidence>
<evidence type="ECO:0000256" key="4">
    <source>
        <dbReference type="ARBA" id="ARBA00022692"/>
    </source>
</evidence>
<dbReference type="GO" id="GO:0005886">
    <property type="term" value="C:plasma membrane"/>
    <property type="evidence" value="ECO:0007669"/>
    <property type="project" value="UniProtKB-SubCell"/>
</dbReference>
<evidence type="ECO:0000256" key="5">
    <source>
        <dbReference type="ARBA" id="ARBA00022989"/>
    </source>
</evidence>
<evidence type="ECO:0000256" key="1">
    <source>
        <dbReference type="ARBA" id="ARBA00004651"/>
    </source>
</evidence>
<evidence type="ECO:0000256" key="6">
    <source>
        <dbReference type="ARBA" id="ARBA00023136"/>
    </source>
</evidence>
<dbReference type="Pfam" id="PF01478">
    <property type="entry name" value="Peptidase_A24"/>
    <property type="match status" value="1"/>
</dbReference>
<keyword evidence="5 7" id="KW-1133">Transmembrane helix</keyword>
<dbReference type="InterPro" id="IPR050882">
    <property type="entry name" value="Prepilin_peptidase/N-MTase"/>
</dbReference>
<dbReference type="InterPro" id="IPR010627">
    <property type="entry name" value="Prepilin_pept_A24_N"/>
</dbReference>
<dbReference type="InterPro" id="IPR000045">
    <property type="entry name" value="Prepilin_IV_endopep_pep"/>
</dbReference>
<accession>A0A537IUH1</accession>